<keyword evidence="1" id="KW-1133">Transmembrane helix</keyword>
<sequence length="66" mass="7366">MAGACVFVHTAAWETPQSLTVFIGTSILSFIPQVLLELAIGLPLLEWILRRSKKLTIVRQISDQED</sequence>
<name>A0A077AXY6_9PROT</name>
<dbReference type="KEGG" id="paca:ID47_00780"/>
<dbReference type="AlphaFoldDB" id="A0A077AXY6"/>
<evidence type="ECO:0000256" key="1">
    <source>
        <dbReference type="SAM" id="Phobius"/>
    </source>
</evidence>
<keyword evidence="1" id="KW-0812">Transmembrane</keyword>
<keyword evidence="3" id="KW-1185">Reference proteome</keyword>
<gene>
    <name evidence="2" type="ORF">ID47_00780</name>
</gene>
<protein>
    <submittedName>
        <fullName evidence="2">Uncharacterized protein</fullName>
    </submittedName>
</protein>
<reference evidence="2 3" key="1">
    <citation type="submission" date="2014-07" db="EMBL/GenBank/DDBJ databases">
        <title>Comparative genomic insights into amoeba endosymbionts belonging to the families of Holosporaceae and Candidatus Midichloriaceae within Rickettsiales.</title>
        <authorList>
            <person name="Wang Z."/>
            <person name="Wu M."/>
        </authorList>
    </citation>
    <scope>NUCLEOTIDE SEQUENCE [LARGE SCALE GENOMIC DNA]</scope>
    <source>
        <strain evidence="2">PRA3</strain>
    </source>
</reference>
<proteinExistence type="predicted"/>
<feature type="transmembrane region" description="Helical" evidence="1">
    <location>
        <begin position="21"/>
        <end position="45"/>
    </location>
</feature>
<dbReference type="Proteomes" id="UP000028926">
    <property type="component" value="Chromosome"/>
</dbReference>
<accession>A0A077AXY6</accession>
<evidence type="ECO:0000313" key="2">
    <source>
        <dbReference type="EMBL" id="AIK95605.1"/>
    </source>
</evidence>
<dbReference type="HOGENOM" id="CLU_2823109_0_0_5"/>
<dbReference type="EMBL" id="CP008941">
    <property type="protein sequence ID" value="AIK95605.1"/>
    <property type="molecule type" value="Genomic_DNA"/>
</dbReference>
<keyword evidence="1" id="KW-0472">Membrane</keyword>
<evidence type="ECO:0000313" key="3">
    <source>
        <dbReference type="Proteomes" id="UP000028926"/>
    </source>
</evidence>
<organism evidence="2 3">
    <name type="scientific">Candidatus Odyssella acanthamoebae</name>
    <dbReference type="NCBI Taxonomy" id="91604"/>
    <lineage>
        <taxon>Bacteria</taxon>
        <taxon>Pseudomonadati</taxon>
        <taxon>Pseudomonadota</taxon>
        <taxon>Alphaproteobacteria</taxon>
        <taxon>Holosporales</taxon>
        <taxon>Candidatus Paracaedibacteraceae</taxon>
        <taxon>Candidatus Odyssella</taxon>
    </lineage>
</organism>